<reference evidence="2" key="1">
    <citation type="submission" date="2022-07" db="EMBL/GenBank/DDBJ databases">
        <title>Characterization of the Novel Bacterium Alteromonas immobilis LMIT006 and Alteromonas gregis LMIT007.</title>
        <authorList>
            <person name="Lin X."/>
        </authorList>
    </citation>
    <scope>NUCLEOTIDE SEQUENCE</scope>
    <source>
        <strain evidence="2">LMIT007</strain>
    </source>
</reference>
<dbReference type="Proteomes" id="UP001165413">
    <property type="component" value="Unassembled WGS sequence"/>
</dbReference>
<name>A0AA41X0A6_9ALTE</name>
<feature type="region of interest" description="Disordered" evidence="1">
    <location>
        <begin position="1"/>
        <end position="31"/>
    </location>
</feature>
<evidence type="ECO:0000256" key="1">
    <source>
        <dbReference type="SAM" id="MobiDB-lite"/>
    </source>
</evidence>
<keyword evidence="3" id="KW-1185">Reference proteome</keyword>
<comment type="caution">
    <text evidence="2">The sequence shown here is derived from an EMBL/GenBank/DDBJ whole genome shotgun (WGS) entry which is preliminary data.</text>
</comment>
<accession>A0AA41X0A6</accession>
<protein>
    <submittedName>
        <fullName evidence="2">Uncharacterized protein</fullName>
    </submittedName>
</protein>
<organism evidence="2 3">
    <name type="scientific">Opacimonas viscosa</name>
    <dbReference type="NCBI Taxonomy" id="2961944"/>
    <lineage>
        <taxon>Bacteria</taxon>
        <taxon>Pseudomonadati</taxon>
        <taxon>Pseudomonadota</taxon>
        <taxon>Gammaproteobacteria</taxon>
        <taxon>Alteromonadales</taxon>
        <taxon>Alteromonadaceae</taxon>
        <taxon>Opacimonas</taxon>
    </lineage>
</organism>
<dbReference type="EMBL" id="JANATA010000024">
    <property type="protein sequence ID" value="MCP3429560.1"/>
    <property type="molecule type" value="Genomic_DNA"/>
</dbReference>
<dbReference type="AlphaFoldDB" id="A0AA41X0A6"/>
<evidence type="ECO:0000313" key="3">
    <source>
        <dbReference type="Proteomes" id="UP001165413"/>
    </source>
</evidence>
<gene>
    <name evidence="2" type="ORF">NLF92_11450</name>
</gene>
<evidence type="ECO:0000313" key="2">
    <source>
        <dbReference type="EMBL" id="MCP3429560.1"/>
    </source>
</evidence>
<sequence>MKELNEMQLNNVSGGFGNCPTDTPVNDDLSDFFQSQSDAYYDEQQRIANERHHQNNN</sequence>
<proteinExistence type="predicted"/>
<dbReference type="RefSeq" id="WP_254102061.1">
    <property type="nucleotide sequence ID" value="NZ_JANATA010000024.1"/>
</dbReference>